<feature type="transmembrane region" description="Helical" evidence="1">
    <location>
        <begin position="45"/>
        <end position="63"/>
    </location>
</feature>
<protein>
    <recommendedName>
        <fullName evidence="4">CDP-alcohol phosphatidyltransferase</fullName>
    </recommendedName>
</protein>
<keyword evidence="1" id="KW-0472">Membrane</keyword>
<evidence type="ECO:0000256" key="1">
    <source>
        <dbReference type="SAM" id="Phobius"/>
    </source>
</evidence>
<accession>A0ABQ2I683</accession>
<feature type="transmembrane region" description="Helical" evidence="1">
    <location>
        <begin position="100"/>
        <end position="123"/>
    </location>
</feature>
<keyword evidence="3" id="KW-1185">Reference proteome</keyword>
<keyword evidence="1" id="KW-0812">Transmembrane</keyword>
<dbReference type="InterPro" id="IPR017850">
    <property type="entry name" value="Alkaline_phosphatase_core_sf"/>
</dbReference>
<feature type="transmembrane region" description="Helical" evidence="1">
    <location>
        <begin position="135"/>
        <end position="155"/>
    </location>
</feature>
<dbReference type="EMBL" id="BMNZ01000005">
    <property type="protein sequence ID" value="GGM99771.1"/>
    <property type="molecule type" value="Genomic_DNA"/>
</dbReference>
<proteinExistence type="predicted"/>
<dbReference type="SUPFAM" id="SSF53649">
    <property type="entry name" value="Alkaline phosphatase-like"/>
    <property type="match status" value="1"/>
</dbReference>
<keyword evidence="1" id="KW-1133">Transmembrane helix</keyword>
<gene>
    <name evidence="2" type="ORF">GCM10009721_28530</name>
</gene>
<feature type="transmembrane region" description="Helical" evidence="1">
    <location>
        <begin position="20"/>
        <end position="38"/>
    </location>
</feature>
<evidence type="ECO:0000313" key="2">
    <source>
        <dbReference type="EMBL" id="GGM99771.1"/>
    </source>
</evidence>
<organism evidence="2 3">
    <name type="scientific">Terrabacter tumescens</name>
    <dbReference type="NCBI Taxonomy" id="60443"/>
    <lineage>
        <taxon>Bacteria</taxon>
        <taxon>Bacillati</taxon>
        <taxon>Actinomycetota</taxon>
        <taxon>Actinomycetes</taxon>
        <taxon>Micrococcales</taxon>
        <taxon>Intrasporangiaceae</taxon>
        <taxon>Terrabacter</taxon>
    </lineage>
</organism>
<evidence type="ECO:0000313" key="3">
    <source>
        <dbReference type="Proteomes" id="UP000623461"/>
    </source>
</evidence>
<reference evidence="3" key="1">
    <citation type="journal article" date="2019" name="Int. J. Syst. Evol. Microbiol.">
        <title>The Global Catalogue of Microorganisms (GCM) 10K type strain sequencing project: providing services to taxonomists for standard genome sequencing and annotation.</title>
        <authorList>
            <consortium name="The Broad Institute Genomics Platform"/>
            <consortium name="The Broad Institute Genome Sequencing Center for Infectious Disease"/>
            <person name="Wu L."/>
            <person name="Ma J."/>
        </authorList>
    </citation>
    <scope>NUCLEOTIDE SEQUENCE [LARGE SCALE GENOMIC DNA]</scope>
    <source>
        <strain evidence="3">JCM 1365</strain>
    </source>
</reference>
<comment type="caution">
    <text evidence="2">The sequence shown here is derived from an EMBL/GenBank/DDBJ whole genome shotgun (WGS) entry which is preliminary data.</text>
</comment>
<dbReference type="Gene3D" id="3.40.720.10">
    <property type="entry name" value="Alkaline Phosphatase, subunit A"/>
    <property type="match status" value="1"/>
</dbReference>
<evidence type="ECO:0008006" key="4">
    <source>
        <dbReference type="Google" id="ProtNLM"/>
    </source>
</evidence>
<name>A0ABQ2I683_9MICO</name>
<dbReference type="Proteomes" id="UP000623461">
    <property type="component" value="Unassembled WGS sequence"/>
</dbReference>
<sequence length="540" mass="57275">MWVALTAPMPTLGWSPTPLSLLRIPVEGIVVVALLLALPGAVARWLALSVGLVLGILLVVRVLDTAFLDTLYRPFNPLTDWRYAGSATELLGDSAGPVTAVLAVVAAGLLVVGILTLTPLAAQRVGRLVRRHRRAGLRTVVAAAAVWAVCAVLGIRTAPDLPVAASSAGSLAAHEVTSFRDGVRDREAFAAQVPVDAYRDSPPGDLLTALRGKDVVIVYVESYGRVAVDGSPDVARALTAGTSALGASGWTARSAWLTSPTFGGVSWLAHSTLQSGLWVSSQQRYDQLLDTASPASSPGESSGSTARFTLARAFSRAGWRTVDVIPANRRDWPEGKAFYGYDEVYDARTLGYAGPGFGYAPMPDQFTLAAFARLELQRHVPGGRPPVMAEIDLVSSHVPWAPLPRLVDWGSIGNGSVFLEQAGQATPRDVVWATTQGVRTAYGQTVAYSLDSVVSFLRATHDDNLVAVVLGDHQPISLVSGDHASHDVPVSVVTRDAAVLDRIAGWGWQDGLRPGPASSVWPMDRFRDRFLTAFGSRPGG</sequence>